<sequence length="545" mass="61054">MKKIILIVLFALTFTLCVNANGFSDVPKDHWAYDSVNMLYEKGILKGDKFAGDEIATRFYFAAVLARLMESLKTGQLQVSDISYEDYERVNRLSVEFANELNVFGYRLKRIRNMLDDIREKVDVLKKDKKVNGPVITWKVTGDLRLRNSIHGVNYAYDDGSIAGANDTNFIEQTFGMNFNLKIGENLTYINRWENVWYHNPVINGSAGADWPANQTISLGYFNYDGPSYSFSGGRQFFNVANALFFSDKDNGFKYTKMLSEDSDIVLAATKESLTDSNSSLNTFVVNYLKYLETGVLNTYTVFSNNPLWQTASASISGNTNSSSSVNYYGIAYKDDSRMEEKYFLELSAFSYADTVSDFATNGATGADIGTQMAYQLGYTKMLNPMTDIRFIYTHQDDFYKPLKKDATITMPDYDDLGFGTALNLSGGFNSYYIRVENYLRGNASLVYSLEMIADDSTLANGQIADDRMVYGVKYDKNISGAVLSLEYKMVDAEKDSATADVRTNGFGTDILTGGLSGNNGPSVETDARDPYDEYSFIMTLTHAF</sequence>
<reference evidence="3 4" key="1">
    <citation type="submission" date="2017-11" db="EMBL/GenBank/DDBJ databases">
        <title>Genome-resolved metagenomics identifies genetic mobility, metabolic interactions, and unexpected diversity in perchlorate-reducing communities.</title>
        <authorList>
            <person name="Barnum T.P."/>
            <person name="Figueroa I.A."/>
            <person name="Carlstrom C.I."/>
            <person name="Lucas L.N."/>
            <person name="Engelbrektson A.L."/>
            <person name="Coates J.D."/>
        </authorList>
    </citation>
    <scope>NUCLEOTIDE SEQUENCE [LARGE SCALE GENOMIC DNA]</scope>
    <source>
        <strain evidence="3">BM706</strain>
    </source>
</reference>
<gene>
    <name evidence="3" type="ORF">C0601_11070</name>
</gene>
<dbReference type="AlphaFoldDB" id="A0A2N5ZBW4"/>
<dbReference type="Pfam" id="PF00395">
    <property type="entry name" value="SLH"/>
    <property type="match status" value="1"/>
</dbReference>
<comment type="caution">
    <text evidence="3">The sequence shown here is derived from an EMBL/GenBank/DDBJ whole genome shotgun (WGS) entry which is preliminary data.</text>
</comment>
<organism evidence="3 4">
    <name type="scientific">Muiribacterium halophilum</name>
    <dbReference type="NCBI Taxonomy" id="2053465"/>
    <lineage>
        <taxon>Bacteria</taxon>
        <taxon>Candidatus Muiribacteriota</taxon>
        <taxon>Candidatus Muiribacteriia</taxon>
        <taxon>Candidatus Muiribacteriales</taxon>
        <taxon>Candidatus Muiribacteriaceae</taxon>
        <taxon>Candidatus Muiribacterium</taxon>
    </lineage>
</organism>
<evidence type="ECO:0000259" key="2">
    <source>
        <dbReference type="PROSITE" id="PS51272"/>
    </source>
</evidence>
<feature type="signal peptide" evidence="1">
    <location>
        <begin position="1"/>
        <end position="20"/>
    </location>
</feature>
<evidence type="ECO:0000313" key="4">
    <source>
        <dbReference type="Proteomes" id="UP000234857"/>
    </source>
</evidence>
<evidence type="ECO:0000256" key="1">
    <source>
        <dbReference type="SAM" id="SignalP"/>
    </source>
</evidence>
<proteinExistence type="predicted"/>
<feature type="chain" id="PRO_5014626578" description="SLH domain-containing protein" evidence="1">
    <location>
        <begin position="21"/>
        <end position="545"/>
    </location>
</feature>
<dbReference type="Proteomes" id="UP000234857">
    <property type="component" value="Unassembled WGS sequence"/>
</dbReference>
<keyword evidence="1" id="KW-0732">Signal</keyword>
<dbReference type="PANTHER" id="PTHR43308">
    <property type="entry name" value="OUTER MEMBRANE PROTEIN ALPHA-RELATED"/>
    <property type="match status" value="1"/>
</dbReference>
<evidence type="ECO:0000313" key="3">
    <source>
        <dbReference type="EMBL" id="PLX16157.1"/>
    </source>
</evidence>
<dbReference type="InterPro" id="IPR001119">
    <property type="entry name" value="SLH_dom"/>
</dbReference>
<protein>
    <recommendedName>
        <fullName evidence="2">SLH domain-containing protein</fullName>
    </recommendedName>
</protein>
<name>A0A2N5ZBW4_MUIH1</name>
<dbReference type="InterPro" id="IPR051465">
    <property type="entry name" value="Cell_Envelope_Struct_Comp"/>
</dbReference>
<dbReference type="PROSITE" id="PS51272">
    <property type="entry name" value="SLH"/>
    <property type="match status" value="1"/>
</dbReference>
<accession>A0A2N5ZBW4</accession>
<feature type="domain" description="SLH" evidence="2">
    <location>
        <begin position="19"/>
        <end position="79"/>
    </location>
</feature>
<dbReference type="EMBL" id="PKTG01000122">
    <property type="protein sequence ID" value="PLX16157.1"/>
    <property type="molecule type" value="Genomic_DNA"/>
</dbReference>